<accession>A0A6B2JST4</accession>
<dbReference type="AlphaFoldDB" id="A0A6B2JST4"/>
<keyword evidence="2" id="KW-1185">Reference proteome</keyword>
<dbReference type="CDD" id="cd10791">
    <property type="entry name" value="GH38N_AMII_like_1"/>
    <property type="match status" value="1"/>
</dbReference>
<dbReference type="GO" id="GO:0005975">
    <property type="term" value="P:carbohydrate metabolic process"/>
    <property type="evidence" value="ECO:0007669"/>
    <property type="project" value="InterPro"/>
</dbReference>
<dbReference type="InterPro" id="IPR011330">
    <property type="entry name" value="Glyco_hydro/deAcase_b/a-brl"/>
</dbReference>
<gene>
    <name evidence="1" type="ORF">GZA08_08825</name>
</gene>
<sequence>MTGDLHVIFKTHLDLGFTAQAAEVRRRYHEYFIPMALDTGEHFAMENAAEPGFVWTTGSWLIWDHLQTQSPQKVRRLERGIEAGIIAWHALPFTLHSEIMSPALFAEGISIARELDARFGRTTRAAKMTDVPGHTLGIVEVMAAEGVEFLHLGVNSACPVPQVPPVFRWRAPSGAEVVVMYQSSYGSVMVPEGMESGIAFAHTMDNAGPQDVSRVVESRRDLARQVPDLRLRASTLDGFWQALKPHAANLPVVTSEIGDTWIHGVGSAPRRLSGFLEAQRHFDAMEESPARHAFGRTLLEIAEHTWGVDIKTYLRDESAWDRPAFDAARASDPRFAFCEAAWAEQDGILDRAWAALPDKERPAAPFIAAPAWGDGPLPEHVTLGDLTLTLNPQTGGLLRVARGDATLLEAADLGGLFTYSQESYTAADYDAYFDSYLTQRFDWGLQDHGKPGLEHAATARRETFRPFSPRAALQDDRLVIEMDMPAEARADFGAPQPLFIYGATKEGLWLELHLKGKHANRQPEAGFLTVAPRARPASLRLTKMGLQIDPSDVVADGNRQLHAITAASFAGPAGGVHLETLDAPLFLPGSQPFIPHARTLPEGDGGRFVLFNNKWGTNFSMWSEGDLRFRFRLSFAARGE</sequence>
<protein>
    <submittedName>
        <fullName evidence="1">DUF5054 domain-containing protein</fullName>
    </submittedName>
</protein>
<dbReference type="Proteomes" id="UP000474757">
    <property type="component" value="Unassembled WGS sequence"/>
</dbReference>
<dbReference type="RefSeq" id="WP_163892318.1">
    <property type="nucleotide sequence ID" value="NZ_JAAFYS010000002.1"/>
</dbReference>
<comment type="caution">
    <text evidence="1">The sequence shown here is derived from an EMBL/GenBank/DDBJ whole genome shotgun (WGS) entry which is preliminary data.</text>
</comment>
<name>A0A6B2JST4_9RHOB</name>
<evidence type="ECO:0000313" key="1">
    <source>
        <dbReference type="EMBL" id="NDV01070.1"/>
    </source>
</evidence>
<dbReference type="SUPFAM" id="SSF88713">
    <property type="entry name" value="Glycoside hydrolase/deacetylase"/>
    <property type="match status" value="1"/>
</dbReference>
<evidence type="ECO:0000313" key="2">
    <source>
        <dbReference type="Proteomes" id="UP000474757"/>
    </source>
</evidence>
<dbReference type="EMBL" id="JAAGAB010000002">
    <property type="protein sequence ID" value="NDV01070.1"/>
    <property type="molecule type" value="Genomic_DNA"/>
</dbReference>
<reference evidence="1 2" key="1">
    <citation type="submission" date="2020-02" db="EMBL/GenBank/DDBJ databases">
        <title>Pseudoroseicyclus tamarix, sp. nov., isolated from offshore sediment of a Tamarix chinensis forest.</title>
        <authorList>
            <person name="Gai Y."/>
        </authorList>
    </citation>
    <scope>NUCLEOTIDE SEQUENCE [LARGE SCALE GENOMIC DNA]</scope>
    <source>
        <strain evidence="1 2">CLL3-39</strain>
    </source>
</reference>
<dbReference type="Pfam" id="PF16477">
    <property type="entry name" value="DUF5054"/>
    <property type="match status" value="1"/>
</dbReference>
<proteinExistence type="predicted"/>
<dbReference type="InterPro" id="IPR032482">
    <property type="entry name" value="DUF5054"/>
</dbReference>
<organism evidence="1 2">
    <name type="scientific">Pseudoroseicyclus tamaricis</name>
    <dbReference type="NCBI Taxonomy" id="2705421"/>
    <lineage>
        <taxon>Bacteria</taxon>
        <taxon>Pseudomonadati</taxon>
        <taxon>Pseudomonadota</taxon>
        <taxon>Alphaproteobacteria</taxon>
        <taxon>Rhodobacterales</taxon>
        <taxon>Paracoccaceae</taxon>
        <taxon>Pseudoroseicyclus</taxon>
    </lineage>
</organism>